<evidence type="ECO:0000256" key="3">
    <source>
        <dbReference type="ARBA" id="ARBA00023125"/>
    </source>
</evidence>
<keyword evidence="7" id="KW-1185">Reference proteome</keyword>
<gene>
    <name evidence="6" type="primary">hcaR_2</name>
    <name evidence="6" type="ORF">WG78_07135</name>
</gene>
<evidence type="ECO:0000259" key="5">
    <source>
        <dbReference type="PROSITE" id="PS50931"/>
    </source>
</evidence>
<dbReference type="Proteomes" id="UP000037939">
    <property type="component" value="Unassembled WGS sequence"/>
</dbReference>
<keyword evidence="4" id="KW-0804">Transcription</keyword>
<dbReference type="AlphaFoldDB" id="A0A0N0XL91"/>
<evidence type="ECO:0000256" key="4">
    <source>
        <dbReference type="ARBA" id="ARBA00023163"/>
    </source>
</evidence>
<dbReference type="PROSITE" id="PS50931">
    <property type="entry name" value="HTH_LYSR"/>
    <property type="match status" value="1"/>
</dbReference>
<dbReference type="GO" id="GO:0003700">
    <property type="term" value="F:DNA-binding transcription factor activity"/>
    <property type="evidence" value="ECO:0007669"/>
    <property type="project" value="InterPro"/>
</dbReference>
<dbReference type="Gene3D" id="3.40.190.10">
    <property type="entry name" value="Periplasmic binding protein-like II"/>
    <property type="match status" value="2"/>
</dbReference>
<comment type="similarity">
    <text evidence="1">Belongs to the LysR transcriptional regulatory family.</text>
</comment>
<dbReference type="InterPro" id="IPR005119">
    <property type="entry name" value="LysR_subst-bd"/>
</dbReference>
<dbReference type="PANTHER" id="PTHR30346">
    <property type="entry name" value="TRANSCRIPTIONAL DUAL REGULATOR HCAR-RELATED"/>
    <property type="match status" value="1"/>
</dbReference>
<keyword evidence="3" id="KW-0238">DNA-binding</keyword>
<dbReference type="STRING" id="857265.WG78_07135"/>
<evidence type="ECO:0000313" key="6">
    <source>
        <dbReference type="EMBL" id="KPC53877.1"/>
    </source>
</evidence>
<dbReference type="Pfam" id="PF03466">
    <property type="entry name" value="LysR_substrate"/>
    <property type="match status" value="1"/>
</dbReference>
<dbReference type="EMBL" id="LAQT01000004">
    <property type="protein sequence ID" value="KPC53877.1"/>
    <property type="molecule type" value="Genomic_DNA"/>
</dbReference>
<dbReference type="InterPro" id="IPR036388">
    <property type="entry name" value="WH-like_DNA-bd_sf"/>
</dbReference>
<dbReference type="InterPro" id="IPR000847">
    <property type="entry name" value="LysR_HTH_N"/>
</dbReference>
<dbReference type="PATRIC" id="fig|857265.3.peg.1466"/>
<dbReference type="InterPro" id="IPR036390">
    <property type="entry name" value="WH_DNA-bd_sf"/>
</dbReference>
<comment type="caution">
    <text evidence="6">The sequence shown here is derived from an EMBL/GenBank/DDBJ whole genome shotgun (WGS) entry which is preliminary data.</text>
</comment>
<accession>A0A0N0XL91</accession>
<dbReference type="SUPFAM" id="SSF53850">
    <property type="entry name" value="Periplasmic binding protein-like II"/>
    <property type="match status" value="1"/>
</dbReference>
<dbReference type="GO" id="GO:0032993">
    <property type="term" value="C:protein-DNA complex"/>
    <property type="evidence" value="ECO:0007669"/>
    <property type="project" value="TreeGrafter"/>
</dbReference>
<keyword evidence="2" id="KW-0805">Transcription regulation</keyword>
<sequence>MELRQLEYFVAVAETLHFGRAAERLGMTQPPLSQQIQALERDLGAQLFERTNRRVLLTGAGQVLLDNARIILQSVARTREQVQRAHRGQTGELRLGFTPSAPFTEAFSQVLRELRTEMPQVNLVLNEMSSQAQVNALIERQLDIGMIRGLSLPAGIEAMEVNHEPMVVVLPTDHPAAQGDPSVPIPLARFANDDFVCFPRNIGIALYEQILALCRAAGFKPRVTQEAREPSTQIALVAAGFGVAILTGLQQRIQVDKVTYRTLADEGARTAVWMIYRKERHSELVQRVIDRVRVRSTGR</sequence>
<dbReference type="GO" id="GO:0003677">
    <property type="term" value="F:DNA binding"/>
    <property type="evidence" value="ECO:0007669"/>
    <property type="project" value="UniProtKB-KW"/>
</dbReference>
<dbReference type="SUPFAM" id="SSF46785">
    <property type="entry name" value="Winged helix' DNA-binding domain"/>
    <property type="match status" value="1"/>
</dbReference>
<dbReference type="Gene3D" id="1.10.10.10">
    <property type="entry name" value="Winged helix-like DNA-binding domain superfamily/Winged helix DNA-binding domain"/>
    <property type="match status" value="1"/>
</dbReference>
<evidence type="ECO:0000313" key="7">
    <source>
        <dbReference type="Proteomes" id="UP000037939"/>
    </source>
</evidence>
<proteinExistence type="inferred from homology"/>
<dbReference type="Pfam" id="PF00126">
    <property type="entry name" value="HTH_1"/>
    <property type="match status" value="1"/>
</dbReference>
<dbReference type="FunFam" id="1.10.10.10:FF:000001">
    <property type="entry name" value="LysR family transcriptional regulator"/>
    <property type="match status" value="1"/>
</dbReference>
<feature type="domain" description="HTH lysR-type" evidence="5">
    <location>
        <begin position="1"/>
        <end position="58"/>
    </location>
</feature>
<dbReference type="CDD" id="cd08414">
    <property type="entry name" value="PBP2_LTTR_aromatics_like"/>
    <property type="match status" value="1"/>
</dbReference>
<dbReference type="PRINTS" id="PR00039">
    <property type="entry name" value="HTHLYSR"/>
</dbReference>
<name>A0A0N0XL91_9NEIS</name>
<evidence type="ECO:0000256" key="2">
    <source>
        <dbReference type="ARBA" id="ARBA00023015"/>
    </source>
</evidence>
<evidence type="ECO:0000256" key="1">
    <source>
        <dbReference type="ARBA" id="ARBA00009437"/>
    </source>
</evidence>
<protein>
    <submittedName>
        <fullName evidence="6">Hca operon transcriptional activator</fullName>
    </submittedName>
</protein>
<dbReference type="OrthoDB" id="5292387at2"/>
<dbReference type="RefSeq" id="WP_053937114.1">
    <property type="nucleotide sequence ID" value="NZ_LAQT01000004.1"/>
</dbReference>
<organism evidence="6 7">
    <name type="scientific">Amantichitinum ursilacus</name>
    <dbReference type="NCBI Taxonomy" id="857265"/>
    <lineage>
        <taxon>Bacteria</taxon>
        <taxon>Pseudomonadati</taxon>
        <taxon>Pseudomonadota</taxon>
        <taxon>Betaproteobacteria</taxon>
        <taxon>Neisseriales</taxon>
        <taxon>Chitinibacteraceae</taxon>
        <taxon>Amantichitinum</taxon>
    </lineage>
</organism>
<dbReference type="PANTHER" id="PTHR30346:SF17">
    <property type="entry name" value="LYSR FAMILY TRANSCRIPTIONAL REGULATOR"/>
    <property type="match status" value="1"/>
</dbReference>
<reference evidence="6 7" key="1">
    <citation type="submission" date="2015-07" db="EMBL/GenBank/DDBJ databases">
        <title>Draft genome sequence of the Amantichitinum ursilacus IGB-41, a new chitin-degrading bacterium.</title>
        <authorList>
            <person name="Kirstahler P."/>
            <person name="Guenther M."/>
            <person name="Grumaz C."/>
            <person name="Rupp S."/>
            <person name="Zibek S."/>
            <person name="Sohn K."/>
        </authorList>
    </citation>
    <scope>NUCLEOTIDE SEQUENCE [LARGE SCALE GENOMIC DNA]</scope>
    <source>
        <strain evidence="6 7">IGB-41</strain>
    </source>
</reference>